<dbReference type="PANTHER" id="PTHR28174">
    <property type="entry name" value="54S RIBOSOMAL PROTEIN L36, MITOCHONDRIAL"/>
    <property type="match status" value="1"/>
</dbReference>
<dbReference type="FunCoup" id="C4R386">
    <property type="interactions" value="176"/>
</dbReference>
<dbReference type="InterPro" id="IPR034600">
    <property type="entry name" value="Ribosomal_bL31m"/>
</dbReference>
<protein>
    <recommendedName>
        <fullName evidence="1">Ribosomal protein bL31m N-terminal domain-containing protein</fullName>
    </recommendedName>
</protein>
<dbReference type="Pfam" id="PF21492">
    <property type="entry name" value="bL31_N"/>
    <property type="match status" value="1"/>
</dbReference>
<dbReference type="InterPro" id="IPR048874">
    <property type="entry name" value="Ribosomal_bL31m_N"/>
</dbReference>
<feature type="domain" description="Ribosomal protein bL31m N-terminal" evidence="1">
    <location>
        <begin position="24"/>
        <end position="83"/>
    </location>
</feature>
<organism evidence="2 3">
    <name type="scientific">Komagataella phaffii (strain GS115 / ATCC 20864)</name>
    <name type="common">Yeast</name>
    <name type="synonym">Pichia pastoris</name>
    <dbReference type="NCBI Taxonomy" id="644223"/>
    <lineage>
        <taxon>Eukaryota</taxon>
        <taxon>Fungi</taxon>
        <taxon>Dikarya</taxon>
        <taxon>Ascomycota</taxon>
        <taxon>Saccharomycotina</taxon>
        <taxon>Pichiomycetes</taxon>
        <taxon>Pichiales</taxon>
        <taxon>Pichiaceae</taxon>
        <taxon>Komagataella</taxon>
    </lineage>
</organism>
<dbReference type="GO" id="GO:0003735">
    <property type="term" value="F:structural constituent of ribosome"/>
    <property type="evidence" value="ECO:0007669"/>
    <property type="project" value="EnsemblFungi"/>
</dbReference>
<dbReference type="GO" id="GO:0032543">
    <property type="term" value="P:mitochondrial translation"/>
    <property type="evidence" value="ECO:0007669"/>
    <property type="project" value="EnsemblFungi"/>
</dbReference>
<dbReference type="GO" id="GO:0005762">
    <property type="term" value="C:mitochondrial large ribosomal subunit"/>
    <property type="evidence" value="ECO:0007669"/>
    <property type="project" value="EnsemblFungi"/>
</dbReference>
<dbReference type="HOGENOM" id="CLU_130029_0_0_1"/>
<dbReference type="SMR" id="C4R386"/>
<evidence type="ECO:0000259" key="1">
    <source>
        <dbReference type="Pfam" id="PF21492"/>
    </source>
</evidence>
<dbReference type="STRING" id="644223.C4R386"/>
<dbReference type="InParanoid" id="C4R386"/>
<dbReference type="EMBL" id="FN392321">
    <property type="protein sequence ID" value="CAY71220.1"/>
    <property type="molecule type" value="Genomic_DNA"/>
</dbReference>
<dbReference type="OrthoDB" id="5587740at2759"/>
<evidence type="ECO:0000313" key="3">
    <source>
        <dbReference type="Proteomes" id="UP000000314"/>
    </source>
</evidence>
<sequence length="152" mass="17154">MLKGVNLALKRFASRPSLEQGVSIPNRPLKKIQIGKARPAIYYKFDCQVELSDGSVITRKSQYPKVEMRMISDQRNSPFWNSSRKDLVSGDTGTRGRLNKFKQRYSGFADNSQEDTVQGTQSENDFLDLIGSNHVEQKLGGNIASKKRNSKK</sequence>
<dbReference type="Proteomes" id="UP000000314">
    <property type="component" value="Chromosome 3"/>
</dbReference>
<dbReference type="PANTHER" id="PTHR28174:SF1">
    <property type="entry name" value="LARGE RIBOSOMAL SUBUNIT PROTEIN BL31M"/>
    <property type="match status" value="1"/>
</dbReference>
<dbReference type="GeneID" id="8199619"/>
<reference evidence="2 3" key="1">
    <citation type="journal article" date="2009" name="Nat. Biotechnol.">
        <title>Genome sequence of the recombinant protein production host Pichia pastoris.</title>
        <authorList>
            <person name="De Schutter K."/>
            <person name="Lin Y.C."/>
            <person name="Tiels P."/>
            <person name="Van Hecke A."/>
            <person name="Glinka S."/>
            <person name="Weber-Lehmann J."/>
            <person name="Rouze P."/>
            <person name="Van de Peer Y."/>
            <person name="Callewaert N."/>
        </authorList>
    </citation>
    <scope>NUCLEOTIDE SEQUENCE [LARGE SCALE GENOMIC DNA]</scope>
    <source>
        <strain evidence="3">GS115 / ATCC 20864</strain>
    </source>
</reference>
<dbReference type="OMA" id="HEFECTV"/>
<proteinExistence type="predicted"/>
<dbReference type="KEGG" id="ppa:PAS_c131_0008"/>
<name>C4R386_KOMPG</name>
<dbReference type="Gene3D" id="6.20.130.10">
    <property type="match status" value="1"/>
</dbReference>
<dbReference type="AlphaFoldDB" id="C4R386"/>
<dbReference type="RefSeq" id="XP_002493399.1">
    <property type="nucleotide sequence ID" value="XM_002493354.1"/>
</dbReference>
<dbReference type="eggNOG" id="ENOG502RZ6E">
    <property type="taxonomic scope" value="Eukaryota"/>
</dbReference>
<gene>
    <name evidence="2" type="ordered locus">PAS_c131_0008</name>
</gene>
<evidence type="ECO:0000313" key="2">
    <source>
        <dbReference type="EMBL" id="CAY71220.1"/>
    </source>
</evidence>
<keyword evidence="3" id="KW-1185">Reference proteome</keyword>
<accession>C4R386</accession>